<gene>
    <name evidence="3" type="ORF">BDN70DRAFT_224561</name>
</gene>
<dbReference type="EMBL" id="MU155322">
    <property type="protein sequence ID" value="KAF9475704.1"/>
    <property type="molecule type" value="Genomic_DNA"/>
</dbReference>
<feature type="region of interest" description="Disordered" evidence="1">
    <location>
        <begin position="133"/>
        <end position="157"/>
    </location>
</feature>
<evidence type="ECO:0000256" key="1">
    <source>
        <dbReference type="SAM" id="MobiDB-lite"/>
    </source>
</evidence>
<evidence type="ECO:0000313" key="3">
    <source>
        <dbReference type="EMBL" id="KAF9475704.1"/>
    </source>
</evidence>
<keyword evidence="2" id="KW-0732">Signal</keyword>
<reference evidence="3" key="1">
    <citation type="submission" date="2020-11" db="EMBL/GenBank/DDBJ databases">
        <authorList>
            <consortium name="DOE Joint Genome Institute"/>
            <person name="Ahrendt S."/>
            <person name="Riley R."/>
            <person name="Andreopoulos W."/>
            <person name="Labutti K."/>
            <person name="Pangilinan J."/>
            <person name="Ruiz-Duenas F.J."/>
            <person name="Barrasa J.M."/>
            <person name="Sanchez-Garcia M."/>
            <person name="Camarero S."/>
            <person name="Miyauchi S."/>
            <person name="Serrano A."/>
            <person name="Linde D."/>
            <person name="Babiker R."/>
            <person name="Drula E."/>
            <person name="Ayuso-Fernandez I."/>
            <person name="Pacheco R."/>
            <person name="Padilla G."/>
            <person name="Ferreira P."/>
            <person name="Barriuso J."/>
            <person name="Kellner H."/>
            <person name="Castanera R."/>
            <person name="Alfaro M."/>
            <person name="Ramirez L."/>
            <person name="Pisabarro A.G."/>
            <person name="Kuo A."/>
            <person name="Tritt A."/>
            <person name="Lipzen A."/>
            <person name="He G."/>
            <person name="Yan M."/>
            <person name="Ng V."/>
            <person name="Cullen D."/>
            <person name="Martin F."/>
            <person name="Rosso M.-N."/>
            <person name="Henrissat B."/>
            <person name="Hibbett D."/>
            <person name="Martinez A.T."/>
            <person name="Grigoriev I.V."/>
        </authorList>
    </citation>
    <scope>NUCLEOTIDE SEQUENCE</scope>
    <source>
        <strain evidence="3">CIRM-BRFM 674</strain>
    </source>
</reference>
<accession>A0A9P6CWY6</accession>
<name>A0A9P6CWY6_9AGAR</name>
<comment type="caution">
    <text evidence="3">The sequence shown here is derived from an EMBL/GenBank/DDBJ whole genome shotgun (WGS) entry which is preliminary data.</text>
</comment>
<evidence type="ECO:0000313" key="4">
    <source>
        <dbReference type="Proteomes" id="UP000807469"/>
    </source>
</evidence>
<dbReference type="AlphaFoldDB" id="A0A9P6CWY6"/>
<feature type="compositionally biased region" description="Basic and acidic residues" evidence="1">
    <location>
        <begin position="148"/>
        <end position="157"/>
    </location>
</feature>
<proteinExistence type="predicted"/>
<feature type="compositionally biased region" description="Acidic residues" evidence="1">
    <location>
        <begin position="137"/>
        <end position="147"/>
    </location>
</feature>
<organism evidence="3 4">
    <name type="scientific">Pholiota conissans</name>
    <dbReference type="NCBI Taxonomy" id="109636"/>
    <lineage>
        <taxon>Eukaryota</taxon>
        <taxon>Fungi</taxon>
        <taxon>Dikarya</taxon>
        <taxon>Basidiomycota</taxon>
        <taxon>Agaricomycotina</taxon>
        <taxon>Agaricomycetes</taxon>
        <taxon>Agaricomycetidae</taxon>
        <taxon>Agaricales</taxon>
        <taxon>Agaricineae</taxon>
        <taxon>Strophariaceae</taxon>
        <taxon>Pholiota</taxon>
    </lineage>
</organism>
<protein>
    <submittedName>
        <fullName evidence="3">Uncharacterized protein</fullName>
    </submittedName>
</protein>
<keyword evidence="4" id="KW-1185">Reference proteome</keyword>
<evidence type="ECO:0000256" key="2">
    <source>
        <dbReference type="SAM" id="SignalP"/>
    </source>
</evidence>
<feature type="chain" id="PRO_5040134744" evidence="2">
    <location>
        <begin position="21"/>
        <end position="157"/>
    </location>
</feature>
<dbReference type="Proteomes" id="UP000807469">
    <property type="component" value="Unassembled WGS sequence"/>
</dbReference>
<feature type="signal peptide" evidence="2">
    <location>
        <begin position="1"/>
        <end position="20"/>
    </location>
</feature>
<sequence>MHFSKIIASIVVLVVTGALATSNMRDEGNDLAEVPRETEFDTFERGMDAAPGCDESEMDSADQMDNFSPVRLSSLEWGAKRICLFGPCLRRHSSRRRCPRGYSVLGYKRCGWWRVRALCCRPLGHSRRWPRNQLADGEAEDSEEDESAEQHLDELDN</sequence>